<name>A0A3A1P2A7_9SPHN</name>
<dbReference type="OrthoDB" id="9813349at2"/>
<dbReference type="RefSeq" id="WP_119593752.1">
    <property type="nucleotide sequence ID" value="NZ_QXFM01000119.1"/>
</dbReference>
<keyword evidence="3" id="KW-1185">Reference proteome</keyword>
<dbReference type="Pfam" id="PF00535">
    <property type="entry name" value="Glycos_transf_2"/>
    <property type="match status" value="1"/>
</dbReference>
<comment type="caution">
    <text evidence="2">The sequence shown here is derived from an EMBL/GenBank/DDBJ whole genome shotgun (WGS) entry which is preliminary data.</text>
</comment>
<organism evidence="2 3">
    <name type="scientific">Aurantiacibacter xanthus</name>
    <dbReference type="NCBI Taxonomy" id="1784712"/>
    <lineage>
        <taxon>Bacteria</taxon>
        <taxon>Pseudomonadati</taxon>
        <taxon>Pseudomonadota</taxon>
        <taxon>Alphaproteobacteria</taxon>
        <taxon>Sphingomonadales</taxon>
        <taxon>Erythrobacteraceae</taxon>
        <taxon>Aurantiacibacter</taxon>
    </lineage>
</organism>
<dbReference type="AlphaFoldDB" id="A0A3A1P2A7"/>
<proteinExistence type="predicted"/>
<accession>A0A3A1P2A7</accession>
<evidence type="ECO:0000313" key="3">
    <source>
        <dbReference type="Proteomes" id="UP000265366"/>
    </source>
</evidence>
<evidence type="ECO:0000313" key="2">
    <source>
        <dbReference type="EMBL" id="RIV82338.1"/>
    </source>
</evidence>
<dbReference type="InterPro" id="IPR029044">
    <property type="entry name" value="Nucleotide-diphossugar_trans"/>
</dbReference>
<reference evidence="2 3" key="1">
    <citation type="submission" date="2018-08" db="EMBL/GenBank/DDBJ databases">
        <title>Erythrobacter zhengii sp.nov., a bacterium isolated from deep-sea sediment.</title>
        <authorList>
            <person name="Fang C."/>
            <person name="Wu Y.-H."/>
            <person name="Sun C."/>
            <person name="Wang H."/>
            <person name="Cheng H."/>
            <person name="Meng F.-X."/>
            <person name="Wang C.-S."/>
            <person name="Xu X.-W."/>
        </authorList>
    </citation>
    <scope>NUCLEOTIDE SEQUENCE [LARGE SCALE GENOMIC DNA]</scope>
    <source>
        <strain evidence="2 3">CCTCC AB 2015396</strain>
    </source>
</reference>
<dbReference type="Proteomes" id="UP000265366">
    <property type="component" value="Unassembled WGS sequence"/>
</dbReference>
<dbReference type="GO" id="GO:0016758">
    <property type="term" value="F:hexosyltransferase activity"/>
    <property type="evidence" value="ECO:0007669"/>
    <property type="project" value="UniProtKB-ARBA"/>
</dbReference>
<feature type="domain" description="Glycosyltransferase 2-like" evidence="1">
    <location>
        <begin position="12"/>
        <end position="172"/>
    </location>
</feature>
<sequence>MAGAPDRGTVAVVIPMYNAAETIERTLQSVRAQTYADLDIVVVDDGSGDRGPELVMSVAARDPRVRLVRQGNGGVAEARNHGAALTTAPYLAFVDADDLWAPEKVAAQMALIAGGPPALAYCWFCQIDRRDRVYRPSYRPPSYEGDVRRQLAGENFIGNGSSMLMHREVFDVVGGFDAELRAKGAQGCEDYMFAMAAAQHFPFRCVPRRLVGYRIMRGNMSSDAEKMVRSYELVVERFAREMADYRDEFVDHHRNFLLWHAQRAAMEGARKRAILMMRRLQQDHAFASSSLWLELVGFYIKALLTPRWLKDCVARMGLISRPRYQDGTW</sequence>
<keyword evidence="2" id="KW-0808">Transferase</keyword>
<protein>
    <submittedName>
        <fullName evidence="2">Glycosyltransferase</fullName>
    </submittedName>
</protein>
<dbReference type="Gene3D" id="3.90.550.10">
    <property type="entry name" value="Spore Coat Polysaccharide Biosynthesis Protein SpsA, Chain A"/>
    <property type="match status" value="1"/>
</dbReference>
<evidence type="ECO:0000259" key="1">
    <source>
        <dbReference type="Pfam" id="PF00535"/>
    </source>
</evidence>
<dbReference type="CDD" id="cd00761">
    <property type="entry name" value="Glyco_tranf_GTA_type"/>
    <property type="match status" value="1"/>
</dbReference>
<dbReference type="InterPro" id="IPR001173">
    <property type="entry name" value="Glyco_trans_2-like"/>
</dbReference>
<dbReference type="EMBL" id="QXFM01000119">
    <property type="protein sequence ID" value="RIV82338.1"/>
    <property type="molecule type" value="Genomic_DNA"/>
</dbReference>
<dbReference type="SUPFAM" id="SSF53448">
    <property type="entry name" value="Nucleotide-diphospho-sugar transferases"/>
    <property type="match status" value="1"/>
</dbReference>
<gene>
    <name evidence="2" type="ORF">D2V17_15620</name>
</gene>
<dbReference type="PANTHER" id="PTHR22916">
    <property type="entry name" value="GLYCOSYLTRANSFERASE"/>
    <property type="match status" value="1"/>
</dbReference>